<dbReference type="CDD" id="cd12148">
    <property type="entry name" value="fungal_TF_MHR"/>
    <property type="match status" value="1"/>
</dbReference>
<dbReference type="InterPro" id="IPR036864">
    <property type="entry name" value="Zn2-C6_fun-type_DNA-bd_sf"/>
</dbReference>
<dbReference type="Pfam" id="PF04082">
    <property type="entry name" value="Fungal_trans"/>
    <property type="match status" value="1"/>
</dbReference>
<evidence type="ECO:0000256" key="1">
    <source>
        <dbReference type="ARBA" id="ARBA00004123"/>
    </source>
</evidence>
<dbReference type="GO" id="GO:0003677">
    <property type="term" value="F:DNA binding"/>
    <property type="evidence" value="ECO:0007669"/>
    <property type="project" value="UniProtKB-KW"/>
</dbReference>
<dbReference type="InterPro" id="IPR007219">
    <property type="entry name" value="XnlR_reg_dom"/>
</dbReference>
<organism evidence="6 7">
    <name type="scientific">Fusarium torreyae</name>
    <dbReference type="NCBI Taxonomy" id="1237075"/>
    <lineage>
        <taxon>Eukaryota</taxon>
        <taxon>Fungi</taxon>
        <taxon>Dikarya</taxon>
        <taxon>Ascomycota</taxon>
        <taxon>Pezizomycotina</taxon>
        <taxon>Sordariomycetes</taxon>
        <taxon>Hypocreomycetidae</taxon>
        <taxon>Hypocreales</taxon>
        <taxon>Nectriaceae</taxon>
        <taxon>Fusarium</taxon>
    </lineage>
</organism>
<dbReference type="PANTHER" id="PTHR46910:SF3">
    <property type="entry name" value="HALOTOLERANCE PROTEIN 9-RELATED"/>
    <property type="match status" value="1"/>
</dbReference>
<sequence length="511" mass="57432">MARDGSPPNKRRRNRVPVSCGSCRALKTKCDGVRPICSTCAQNGRECVFVQQGTSGGGGTPNTVTVSQDYLRGLESRLEILEHAASMPGPSRTSRGPEVLNQRQTRPVTFPAEAVQSVETPSSVVVDANLSIGGTSFTQLLLNTLHGPGTVEAQPMETDSECRARPLHFTADELYATPTNAEEILDRYFATRHPLTPLFHGPSARSVFGEALRCSAEERRSQPLTFALINMIFALCTSHWVVDDEANPRTARRHYEIAMALLQPSLLRDWRLEHVQALLLATRYLQTTSCGDECWNVLGLAVRIAYGLRLHKDPPETDAPPLRETKRRVWYAAYILDMHWSMIYQRPSATRSADFSVSMPEDLDDECIRDDGVLYPMPKRPSIMAFFIEMIKLCRVIEKVLVRLSDNMEMTRDTAERVMALDDEYQKWHHNIPSHLVLDHHNPKEPQWILSLRGNMLGGFLDHIVYTAGDAFDFDRDDRKCLLVLDSTLPGPIIDKEAGDHEFRGLPQSAL</sequence>
<name>A0A9W8RUI1_9HYPO</name>
<accession>A0A9W8RUI1</accession>
<dbReference type="Proteomes" id="UP001152049">
    <property type="component" value="Unassembled WGS sequence"/>
</dbReference>
<dbReference type="GO" id="GO:0006351">
    <property type="term" value="P:DNA-templated transcription"/>
    <property type="evidence" value="ECO:0007669"/>
    <property type="project" value="InterPro"/>
</dbReference>
<evidence type="ECO:0000313" key="6">
    <source>
        <dbReference type="EMBL" id="KAJ4253837.1"/>
    </source>
</evidence>
<dbReference type="Gene3D" id="4.10.240.10">
    <property type="entry name" value="Zn(2)-C6 fungal-type DNA-binding domain"/>
    <property type="match status" value="1"/>
</dbReference>
<dbReference type="GO" id="GO:0005634">
    <property type="term" value="C:nucleus"/>
    <property type="evidence" value="ECO:0007669"/>
    <property type="project" value="UniProtKB-SubCell"/>
</dbReference>
<evidence type="ECO:0000259" key="5">
    <source>
        <dbReference type="PROSITE" id="PS50048"/>
    </source>
</evidence>
<dbReference type="GO" id="GO:0008270">
    <property type="term" value="F:zinc ion binding"/>
    <property type="evidence" value="ECO:0007669"/>
    <property type="project" value="InterPro"/>
</dbReference>
<dbReference type="PANTHER" id="PTHR46910">
    <property type="entry name" value="TRANSCRIPTION FACTOR PDR1"/>
    <property type="match status" value="1"/>
</dbReference>
<dbReference type="InterPro" id="IPR001138">
    <property type="entry name" value="Zn2Cys6_DnaBD"/>
</dbReference>
<dbReference type="PROSITE" id="PS00463">
    <property type="entry name" value="ZN2_CY6_FUNGAL_1"/>
    <property type="match status" value="1"/>
</dbReference>
<dbReference type="PROSITE" id="PS50048">
    <property type="entry name" value="ZN2_CY6_FUNGAL_2"/>
    <property type="match status" value="1"/>
</dbReference>
<proteinExistence type="predicted"/>
<keyword evidence="7" id="KW-1185">Reference proteome</keyword>
<evidence type="ECO:0000256" key="4">
    <source>
        <dbReference type="ARBA" id="ARBA00023242"/>
    </source>
</evidence>
<dbReference type="GO" id="GO:0000981">
    <property type="term" value="F:DNA-binding transcription factor activity, RNA polymerase II-specific"/>
    <property type="evidence" value="ECO:0007669"/>
    <property type="project" value="InterPro"/>
</dbReference>
<dbReference type="AlphaFoldDB" id="A0A9W8RUI1"/>
<feature type="domain" description="Zn(2)-C6 fungal-type" evidence="5">
    <location>
        <begin position="19"/>
        <end position="49"/>
    </location>
</feature>
<comment type="subcellular location">
    <subcellularLocation>
        <location evidence="1">Nucleus</location>
    </subcellularLocation>
</comment>
<dbReference type="OrthoDB" id="3364175at2759"/>
<evidence type="ECO:0000256" key="3">
    <source>
        <dbReference type="ARBA" id="ARBA00023125"/>
    </source>
</evidence>
<gene>
    <name evidence="6" type="ORF">NW762_010232</name>
</gene>
<dbReference type="InterPro" id="IPR050987">
    <property type="entry name" value="AtrR-like"/>
</dbReference>
<comment type="caution">
    <text evidence="6">The sequence shown here is derived from an EMBL/GenBank/DDBJ whole genome shotgun (WGS) entry which is preliminary data.</text>
</comment>
<dbReference type="SMART" id="SM00906">
    <property type="entry name" value="Fungal_trans"/>
    <property type="match status" value="1"/>
</dbReference>
<protein>
    <recommendedName>
        <fullName evidence="5">Zn(2)-C6 fungal-type domain-containing protein</fullName>
    </recommendedName>
</protein>
<dbReference type="SUPFAM" id="SSF57701">
    <property type="entry name" value="Zn2/Cys6 DNA-binding domain"/>
    <property type="match status" value="1"/>
</dbReference>
<dbReference type="Pfam" id="PF00172">
    <property type="entry name" value="Zn_clus"/>
    <property type="match status" value="1"/>
</dbReference>
<keyword evidence="3" id="KW-0238">DNA-binding</keyword>
<evidence type="ECO:0000256" key="2">
    <source>
        <dbReference type="ARBA" id="ARBA00022723"/>
    </source>
</evidence>
<reference evidence="6" key="1">
    <citation type="submission" date="2022-09" db="EMBL/GenBank/DDBJ databases">
        <title>Fusarium specimens isolated from Avocado Roots.</title>
        <authorList>
            <person name="Stajich J."/>
            <person name="Roper C."/>
            <person name="Heimlech-Rivalta G."/>
        </authorList>
    </citation>
    <scope>NUCLEOTIDE SEQUENCE</scope>
    <source>
        <strain evidence="6">CF00136</strain>
    </source>
</reference>
<dbReference type="SMART" id="SM00066">
    <property type="entry name" value="GAL4"/>
    <property type="match status" value="1"/>
</dbReference>
<keyword evidence="2" id="KW-0479">Metal-binding</keyword>
<evidence type="ECO:0000313" key="7">
    <source>
        <dbReference type="Proteomes" id="UP001152049"/>
    </source>
</evidence>
<dbReference type="CDD" id="cd00067">
    <property type="entry name" value="GAL4"/>
    <property type="match status" value="1"/>
</dbReference>
<keyword evidence="4" id="KW-0539">Nucleus</keyword>
<dbReference type="EMBL" id="JAOQAZ010000023">
    <property type="protein sequence ID" value="KAJ4253837.1"/>
    <property type="molecule type" value="Genomic_DNA"/>
</dbReference>